<reference evidence="2" key="1">
    <citation type="submission" date="2019-10" db="EMBL/GenBank/DDBJ databases">
        <title>Nonomuraea sp. nov., isolated from Phyllanthus amarus.</title>
        <authorList>
            <person name="Klykleung N."/>
            <person name="Tanasupawat S."/>
        </authorList>
    </citation>
    <scope>NUCLEOTIDE SEQUENCE [LARGE SCALE GENOMIC DNA]</scope>
    <source>
        <strain evidence="2">3MP-10</strain>
    </source>
</reference>
<dbReference type="Proteomes" id="UP000314251">
    <property type="component" value="Unassembled WGS sequence"/>
</dbReference>
<protein>
    <submittedName>
        <fullName evidence="2">Capsule biosynthesis protein capC</fullName>
    </submittedName>
</protein>
<keyword evidence="1" id="KW-0812">Transmembrane</keyword>
<evidence type="ECO:0000313" key="2">
    <source>
        <dbReference type="EMBL" id="KAB8165824.1"/>
    </source>
</evidence>
<evidence type="ECO:0000256" key="1">
    <source>
        <dbReference type="SAM" id="Phobius"/>
    </source>
</evidence>
<sequence length="160" mass="16926">MSLSSLPPDAAALGIGLGLLFSLVCYLTTNLSPGGMITPGWLAITLFEDPRQTAMVVVASGATYAGSRLLQGVVILYGKRLFAAVVLFGVVLQATLFLLLREEFPMLYSNETLGFVVPGLIAYQLLRQPRLATGVSVVSVTLLTYAVLLSGLLLGLIPKV</sequence>
<proteinExistence type="predicted"/>
<evidence type="ECO:0000313" key="3">
    <source>
        <dbReference type="Proteomes" id="UP000314251"/>
    </source>
</evidence>
<feature type="transmembrane region" description="Helical" evidence="1">
    <location>
        <begin position="132"/>
        <end position="157"/>
    </location>
</feature>
<feature type="transmembrane region" description="Helical" evidence="1">
    <location>
        <begin position="107"/>
        <end position="126"/>
    </location>
</feature>
<name>A0A5N6AAH7_9ACTN</name>
<accession>A0A5N6AAH7</accession>
<dbReference type="Pfam" id="PF14102">
    <property type="entry name" value="Caps_synth_CapC"/>
    <property type="match status" value="1"/>
</dbReference>
<comment type="caution">
    <text evidence="2">The sequence shown here is derived from an EMBL/GenBank/DDBJ whole genome shotgun (WGS) entry which is preliminary data.</text>
</comment>
<keyword evidence="1" id="KW-0472">Membrane</keyword>
<keyword evidence="1" id="KW-1133">Transmembrane helix</keyword>
<feature type="transmembrane region" description="Helical" evidence="1">
    <location>
        <begin position="12"/>
        <end position="32"/>
    </location>
</feature>
<dbReference type="RefSeq" id="WP_139667895.1">
    <property type="nucleotide sequence ID" value="NZ_VDLY02000007.1"/>
</dbReference>
<dbReference type="GO" id="GO:0045227">
    <property type="term" value="P:capsule polysaccharide biosynthetic process"/>
    <property type="evidence" value="ECO:0007669"/>
    <property type="project" value="InterPro"/>
</dbReference>
<dbReference type="AlphaFoldDB" id="A0A5N6AAH7"/>
<gene>
    <name evidence="2" type="ORF">FH607_012940</name>
</gene>
<dbReference type="InterPro" id="IPR008338">
    <property type="entry name" value="Capsule_biosynth_CapC"/>
</dbReference>
<dbReference type="OrthoDB" id="48792at2"/>
<dbReference type="GO" id="GO:0016020">
    <property type="term" value="C:membrane"/>
    <property type="evidence" value="ECO:0007669"/>
    <property type="project" value="InterPro"/>
</dbReference>
<organism evidence="2 3">
    <name type="scientific">Streptomyces mimosae</name>
    <dbReference type="NCBI Taxonomy" id="2586635"/>
    <lineage>
        <taxon>Bacteria</taxon>
        <taxon>Bacillati</taxon>
        <taxon>Actinomycetota</taxon>
        <taxon>Actinomycetes</taxon>
        <taxon>Kitasatosporales</taxon>
        <taxon>Streptomycetaceae</taxon>
        <taxon>Streptomyces</taxon>
    </lineage>
</organism>
<keyword evidence="3" id="KW-1185">Reference proteome</keyword>
<dbReference type="EMBL" id="VDLY02000007">
    <property type="protein sequence ID" value="KAB8165824.1"/>
    <property type="molecule type" value="Genomic_DNA"/>
</dbReference>
<feature type="transmembrane region" description="Helical" evidence="1">
    <location>
        <begin position="81"/>
        <end position="100"/>
    </location>
</feature>